<keyword evidence="2" id="KW-0614">Plasmid</keyword>
<proteinExistence type="predicted"/>
<protein>
    <submittedName>
        <fullName evidence="2">Uncharacterized protein</fullName>
    </submittedName>
</protein>
<dbReference type="AlphaFoldDB" id="Q5V888"/>
<feature type="region of interest" description="Disordered" evidence="1">
    <location>
        <begin position="1"/>
        <end position="104"/>
    </location>
</feature>
<dbReference type="KEGG" id="hma:pNG1039"/>
<gene>
    <name evidence="2" type="ordered locus">pNG1039</name>
</gene>
<name>Q5V888_HALMA</name>
<reference evidence="2 3" key="1">
    <citation type="journal article" date="2004" name="Genome Res.">
        <title>Genome sequence of Haloarcula marismortui: a halophilic archaeon from the Dead Sea.</title>
        <authorList>
            <person name="Baliga N.S."/>
            <person name="Bonneau R."/>
            <person name="Facciotti M.T."/>
            <person name="Pan M."/>
            <person name="Glusman G."/>
            <person name="Deutsch E.W."/>
            <person name="Shannon P."/>
            <person name="Chiu Y."/>
            <person name="Weng R.S."/>
            <person name="Gan R.R."/>
            <person name="Hung P."/>
            <person name="Date S.V."/>
            <person name="Marcotte E."/>
            <person name="Hood L."/>
            <person name="Ng W.V."/>
        </authorList>
    </citation>
    <scope>NUCLEOTIDE SEQUENCE [LARGE SCALE GENOMIC DNA]</scope>
    <source>
        <strain evidence="3">ATCC 43049 / DSM 3752 / JCM 8966 / VKM B-1809</strain>
        <plasmid evidence="3">Plasmid pNG100</plasmid>
    </source>
</reference>
<evidence type="ECO:0000313" key="3">
    <source>
        <dbReference type="Proteomes" id="UP000001169"/>
    </source>
</evidence>
<sequence>MSNSYASRQKDRGIAVSLRPSPRRVDAQPAWASAGASARPARALGALPAERPRSLATRHQASKRRVPSGPAASSRLRRSARSPAALGRHAERADGSRPYSARSYSCIPPPSKIVDDGAADVRADGPAAFVLRVLAPPYECFIWRVGEFDLLGAGVASDDGHSEFIRVPVVGRAFAVDAQEQRAALREQFAGGTFLWIRFGRADRFTSRRSRLTHGSRRNRRACRVVTTVGNSCSRRHEIAQRRVCSCPNGCVSATIKLLSRRNDWVTEDEYQRPRPQGHRLRVASGRNEYQRTVCHCQAGCRTSWTLVLEGPAADESVSRLWRYSKISAREWAVHLLARRLVQFGIGDLTPPVVSQPPRSGRPELSRFNEAYLFELLHPSINSLSAKINAVCDFSGSERRFVGQSKHAKEFFVTDLLLRAWLVASHQYVSCLRVHTYRKCLPIIAPTQVLCPTGVTYPDMRDSPGQIDSTKMDHRSRNSAGPVAHGIMTETTRPQNDTAQDRQECRLQTAKRLLTEADTDAAVIEDCQTVLSRPGYDRSHSQARVDACAARLALAQADTTKRTREARQVLVAVSGGSQ</sequence>
<keyword evidence="3" id="KW-1185">Reference proteome</keyword>
<accession>Q5V888</accession>
<dbReference type="EnsemblBacteria" id="AAV44292">
    <property type="protein sequence ID" value="AAV44292"/>
    <property type="gene ID" value="pNG1039"/>
</dbReference>
<dbReference type="EMBL" id="AY596290">
    <property type="protein sequence ID" value="AAV44292.1"/>
    <property type="molecule type" value="Genomic_DNA"/>
</dbReference>
<organism evidence="2 3">
    <name type="scientific">Haloarcula marismortui (strain ATCC 43049 / DSM 3752 / JCM 8966 / VKM B-1809)</name>
    <name type="common">Halobacterium marismortui</name>
    <dbReference type="NCBI Taxonomy" id="272569"/>
    <lineage>
        <taxon>Archaea</taxon>
        <taxon>Methanobacteriati</taxon>
        <taxon>Methanobacteriota</taxon>
        <taxon>Stenosarchaea group</taxon>
        <taxon>Halobacteria</taxon>
        <taxon>Halobacteriales</taxon>
        <taxon>Haloarculaceae</taxon>
        <taxon>Haloarcula</taxon>
    </lineage>
</organism>
<dbReference type="HOGENOM" id="CLU_471452_0_0_2"/>
<dbReference type="Proteomes" id="UP000001169">
    <property type="component" value="Plasmid pNG100"/>
</dbReference>
<evidence type="ECO:0000313" key="2">
    <source>
        <dbReference type="EMBL" id="AAV44292.1"/>
    </source>
</evidence>
<geneLocation type="plasmid" evidence="2 3">
    <name>pNG100</name>
</geneLocation>
<feature type="compositionally biased region" description="Polar residues" evidence="1">
    <location>
        <begin position="489"/>
        <end position="498"/>
    </location>
</feature>
<feature type="compositionally biased region" description="Low complexity" evidence="1">
    <location>
        <begin position="27"/>
        <end position="49"/>
    </location>
</feature>
<dbReference type="PATRIC" id="fig|272569.17.peg.36"/>
<evidence type="ECO:0000256" key="1">
    <source>
        <dbReference type="SAM" id="MobiDB-lite"/>
    </source>
</evidence>
<feature type="region of interest" description="Disordered" evidence="1">
    <location>
        <begin position="464"/>
        <end position="502"/>
    </location>
</feature>